<dbReference type="EMBL" id="QEKO01000001">
    <property type="protein sequence ID" value="PVY68673.1"/>
    <property type="molecule type" value="Genomic_DNA"/>
</dbReference>
<dbReference type="OrthoDB" id="9937865at2"/>
<evidence type="ECO:0000313" key="2">
    <source>
        <dbReference type="EMBL" id="PVY68673.1"/>
    </source>
</evidence>
<sequence length="141" mass="15453">MRETICRLRHLAGRYKFIFAVAGIFLSGALLGMGYGSWHYDAALTRQQKAYERQVARLEDDVSRERGINRNRLEVLAQEMDEISDAVGRLLTVAEAASQTAKTAATTAKSAAATARGAAKNAAQANIKITEVKPVKNMRLE</sequence>
<reference evidence="2 3" key="1">
    <citation type="submission" date="2018-04" db="EMBL/GenBank/DDBJ databases">
        <title>Genomic Encyclopedia of Type Strains, Phase IV (KMG-IV): sequencing the most valuable type-strain genomes for metagenomic binning, comparative biology and taxonomic classification.</title>
        <authorList>
            <person name="Goeker M."/>
        </authorList>
    </citation>
    <scope>NUCLEOTIDE SEQUENCE [LARGE SCALE GENOMIC DNA]</scope>
    <source>
        <strain evidence="2 3">DSM 10065</strain>
    </source>
</reference>
<comment type="caution">
    <text evidence="2">The sequence shown here is derived from an EMBL/GenBank/DDBJ whole genome shotgun (WGS) entry which is preliminary data.</text>
</comment>
<feature type="transmembrane region" description="Helical" evidence="1">
    <location>
        <begin position="17"/>
        <end position="38"/>
    </location>
</feature>
<keyword evidence="3" id="KW-1185">Reference proteome</keyword>
<dbReference type="AlphaFoldDB" id="A0A2U1CS25"/>
<keyword evidence="1" id="KW-1133">Transmembrane helix</keyword>
<evidence type="ECO:0000256" key="1">
    <source>
        <dbReference type="SAM" id="Phobius"/>
    </source>
</evidence>
<evidence type="ECO:0000313" key="3">
    <source>
        <dbReference type="Proteomes" id="UP000246145"/>
    </source>
</evidence>
<accession>A0A2U1CS25</accession>
<gene>
    <name evidence="2" type="ORF">C7440_1084</name>
</gene>
<name>A0A2U1CS25_9BURK</name>
<keyword evidence="1" id="KW-0472">Membrane</keyword>
<dbReference type="RefSeq" id="WP_116517731.1">
    <property type="nucleotide sequence ID" value="NZ_PDUX01000001.1"/>
</dbReference>
<dbReference type="Proteomes" id="UP000246145">
    <property type="component" value="Unassembled WGS sequence"/>
</dbReference>
<keyword evidence="1" id="KW-0812">Transmembrane</keyword>
<protein>
    <submittedName>
        <fullName evidence="2">Uncharacterized protein</fullName>
    </submittedName>
</protein>
<proteinExistence type="predicted"/>
<organism evidence="2 3">
    <name type="scientific">Pusillimonas noertemannii</name>
    <dbReference type="NCBI Taxonomy" id="305977"/>
    <lineage>
        <taxon>Bacteria</taxon>
        <taxon>Pseudomonadati</taxon>
        <taxon>Pseudomonadota</taxon>
        <taxon>Betaproteobacteria</taxon>
        <taxon>Burkholderiales</taxon>
        <taxon>Alcaligenaceae</taxon>
        <taxon>Pusillimonas</taxon>
    </lineage>
</organism>